<dbReference type="Gene3D" id="3.90.1150.10">
    <property type="entry name" value="Aspartate Aminotransferase, domain 1"/>
    <property type="match status" value="1"/>
</dbReference>
<reference evidence="4 5" key="1">
    <citation type="submission" date="2023-03" db="EMBL/GenBank/DDBJ databases">
        <title>MT1 and MT2 Draft Genomes of Novel Species.</title>
        <authorList>
            <person name="Venkateswaran K."/>
        </authorList>
    </citation>
    <scope>NUCLEOTIDE SEQUENCE [LARGE SCALE GENOMIC DNA]</scope>
    <source>
        <strain evidence="4 5">IF8SW-P5</strain>
    </source>
</reference>
<evidence type="ECO:0000256" key="3">
    <source>
        <dbReference type="RuleBase" id="RU003560"/>
    </source>
</evidence>
<dbReference type="InterPro" id="IPR005814">
    <property type="entry name" value="Aminotrans_3"/>
</dbReference>
<dbReference type="InterPro" id="IPR015422">
    <property type="entry name" value="PyrdxlP-dep_Trfase_small"/>
</dbReference>
<dbReference type="PANTHER" id="PTHR43094:SF1">
    <property type="entry name" value="AMINOTRANSFERASE CLASS-III"/>
    <property type="match status" value="1"/>
</dbReference>
<comment type="similarity">
    <text evidence="1 3">Belongs to the class-III pyridoxal-phosphate-dependent aminotransferase family.</text>
</comment>
<organism evidence="4 5">
    <name type="scientific">Microbacterium mcarthurae</name>
    <dbReference type="NCBI Taxonomy" id="3035918"/>
    <lineage>
        <taxon>Bacteria</taxon>
        <taxon>Bacillati</taxon>
        <taxon>Actinomycetota</taxon>
        <taxon>Actinomycetes</taxon>
        <taxon>Micrococcales</taxon>
        <taxon>Microbacteriaceae</taxon>
        <taxon>Microbacterium</taxon>
    </lineage>
</organism>
<dbReference type="EMBL" id="JAROCE010000003">
    <property type="protein sequence ID" value="MFM2721239.1"/>
    <property type="molecule type" value="Genomic_DNA"/>
</dbReference>
<dbReference type="InterPro" id="IPR049691">
    <property type="entry name" value="Daptide_aminotransferase"/>
</dbReference>
<dbReference type="InterPro" id="IPR049704">
    <property type="entry name" value="Aminotrans_3_PPA_site"/>
</dbReference>
<gene>
    <name evidence="4" type="ORF">P5G46_12050</name>
</gene>
<name>A0ABW9GIL7_9MICO</name>
<evidence type="ECO:0000256" key="2">
    <source>
        <dbReference type="ARBA" id="ARBA00022898"/>
    </source>
</evidence>
<keyword evidence="4" id="KW-0032">Aminotransferase</keyword>
<sequence length="425" mass="44459">MNAVWPALSSADPDIPPDRVAVAAHGHLIRYADGSTRLCATSGLWNVPLGYGHEGIADAVTAALREASYLTLFRGVHRPAQDAADALLDLAGRHSYRRVIFSTSGGAANDAAMKLARQYQIERAESARTVIVGLRGSYHGTMYGSHALSGDALAQGAYALDRRAVRHVDHADGGAQLASLVQREGARIAAVVLEPVLGTGAFPLDPDFVETVLDLRDEHGFLVVADEVATGFGRTGPLFASSTWSRSPDVLILSKALTNGALGAAALLVGARVASEFRHRRTTFVHGETQAGTPGVAAAIVTVADEFRRAATVDAIEAVARGVRQLAERLVRDGWGAEVRGRGAFLALALRDPSGPFAHGAPSSSRLPARRVADVVRAIADAGAVVHPGIDGIQLIPAYGLDARELGQLDSAIRAGLAQVAERAA</sequence>
<dbReference type="PROSITE" id="PS00600">
    <property type="entry name" value="AA_TRANSFER_CLASS_3"/>
    <property type="match status" value="1"/>
</dbReference>
<dbReference type="NCBIfam" id="NF041821">
    <property type="entry name" value="daptide_amino"/>
    <property type="match status" value="1"/>
</dbReference>
<dbReference type="Pfam" id="PF00202">
    <property type="entry name" value="Aminotran_3"/>
    <property type="match status" value="1"/>
</dbReference>
<dbReference type="SUPFAM" id="SSF53383">
    <property type="entry name" value="PLP-dependent transferases"/>
    <property type="match status" value="1"/>
</dbReference>
<keyword evidence="4" id="KW-0808">Transferase</keyword>
<dbReference type="Proteomes" id="UP001630303">
    <property type="component" value="Unassembled WGS sequence"/>
</dbReference>
<dbReference type="PANTHER" id="PTHR43094">
    <property type="entry name" value="AMINOTRANSFERASE"/>
    <property type="match status" value="1"/>
</dbReference>
<evidence type="ECO:0000256" key="1">
    <source>
        <dbReference type="ARBA" id="ARBA00008954"/>
    </source>
</evidence>
<proteinExistence type="inferred from homology"/>
<evidence type="ECO:0000313" key="5">
    <source>
        <dbReference type="Proteomes" id="UP001630303"/>
    </source>
</evidence>
<accession>A0ABW9GIL7</accession>
<protein>
    <submittedName>
        <fullName evidence="4">Aminotransferase class III-fold pyridoxal phosphate-dependent enzyme</fullName>
    </submittedName>
</protein>
<dbReference type="RefSeq" id="WP_375094650.1">
    <property type="nucleotide sequence ID" value="NZ_JAROCE010000003.1"/>
</dbReference>
<keyword evidence="5" id="KW-1185">Reference proteome</keyword>
<evidence type="ECO:0000313" key="4">
    <source>
        <dbReference type="EMBL" id="MFM2721239.1"/>
    </source>
</evidence>
<dbReference type="InterPro" id="IPR015424">
    <property type="entry name" value="PyrdxlP-dep_Trfase"/>
</dbReference>
<dbReference type="GO" id="GO:0008483">
    <property type="term" value="F:transaminase activity"/>
    <property type="evidence" value="ECO:0007669"/>
    <property type="project" value="UniProtKB-KW"/>
</dbReference>
<comment type="caution">
    <text evidence="4">The sequence shown here is derived from an EMBL/GenBank/DDBJ whole genome shotgun (WGS) entry which is preliminary data.</text>
</comment>
<dbReference type="InterPro" id="IPR015421">
    <property type="entry name" value="PyrdxlP-dep_Trfase_major"/>
</dbReference>
<dbReference type="Gene3D" id="3.40.640.10">
    <property type="entry name" value="Type I PLP-dependent aspartate aminotransferase-like (Major domain)"/>
    <property type="match status" value="1"/>
</dbReference>
<keyword evidence="2 3" id="KW-0663">Pyridoxal phosphate</keyword>